<feature type="compositionally biased region" description="Low complexity" evidence="3">
    <location>
        <begin position="552"/>
        <end position="564"/>
    </location>
</feature>
<gene>
    <name evidence="5" type="ORF">P171DRAFT_217195</name>
</gene>
<feature type="region of interest" description="Disordered" evidence="3">
    <location>
        <begin position="543"/>
        <end position="566"/>
    </location>
</feature>
<dbReference type="SUPFAM" id="SSF53098">
    <property type="entry name" value="Ribonuclease H-like"/>
    <property type="match status" value="1"/>
</dbReference>
<evidence type="ECO:0000256" key="1">
    <source>
        <dbReference type="ARBA" id="ARBA00022722"/>
    </source>
</evidence>
<dbReference type="PANTHER" id="PTHR13620:SF104">
    <property type="entry name" value="EXONUCLEASE 3'-5' DOMAIN-CONTAINING PROTEIN 2"/>
    <property type="match status" value="1"/>
</dbReference>
<dbReference type="GO" id="GO:0005634">
    <property type="term" value="C:nucleus"/>
    <property type="evidence" value="ECO:0007669"/>
    <property type="project" value="TreeGrafter"/>
</dbReference>
<evidence type="ECO:0000313" key="6">
    <source>
        <dbReference type="Proteomes" id="UP000799764"/>
    </source>
</evidence>
<evidence type="ECO:0000313" key="5">
    <source>
        <dbReference type="EMBL" id="KAF2448649.1"/>
    </source>
</evidence>
<keyword evidence="6" id="KW-1185">Reference proteome</keyword>
<protein>
    <recommendedName>
        <fullName evidence="4">HRDC domain-containing protein</fullName>
    </recommendedName>
</protein>
<dbReference type="Pfam" id="PF01612">
    <property type="entry name" value="DNA_pol_A_exo1"/>
    <property type="match status" value="1"/>
</dbReference>
<reference evidence="5" key="1">
    <citation type="journal article" date="2020" name="Stud. Mycol.">
        <title>101 Dothideomycetes genomes: a test case for predicting lifestyles and emergence of pathogens.</title>
        <authorList>
            <person name="Haridas S."/>
            <person name="Albert R."/>
            <person name="Binder M."/>
            <person name="Bloem J."/>
            <person name="Labutti K."/>
            <person name="Salamov A."/>
            <person name="Andreopoulos B."/>
            <person name="Baker S."/>
            <person name="Barry K."/>
            <person name="Bills G."/>
            <person name="Bluhm B."/>
            <person name="Cannon C."/>
            <person name="Castanera R."/>
            <person name="Culley D."/>
            <person name="Daum C."/>
            <person name="Ezra D."/>
            <person name="Gonzalez J."/>
            <person name="Henrissat B."/>
            <person name="Kuo A."/>
            <person name="Liang C."/>
            <person name="Lipzen A."/>
            <person name="Lutzoni F."/>
            <person name="Magnuson J."/>
            <person name="Mondo S."/>
            <person name="Nolan M."/>
            <person name="Ohm R."/>
            <person name="Pangilinan J."/>
            <person name="Park H.-J."/>
            <person name="Ramirez L."/>
            <person name="Alfaro M."/>
            <person name="Sun H."/>
            <person name="Tritt A."/>
            <person name="Yoshinaga Y."/>
            <person name="Zwiers L.-H."/>
            <person name="Turgeon B."/>
            <person name="Goodwin S."/>
            <person name="Spatafora J."/>
            <person name="Crous P."/>
            <person name="Grigoriev I."/>
        </authorList>
    </citation>
    <scope>NUCLEOTIDE SEQUENCE</scope>
    <source>
        <strain evidence="5">CBS 690.94</strain>
    </source>
</reference>
<keyword evidence="1" id="KW-0540">Nuclease</keyword>
<dbReference type="InterPro" id="IPR044876">
    <property type="entry name" value="HRDC_dom_sf"/>
</dbReference>
<dbReference type="InterPro" id="IPR002121">
    <property type="entry name" value="HRDC_dom"/>
</dbReference>
<feature type="domain" description="HRDC" evidence="4">
    <location>
        <begin position="337"/>
        <end position="417"/>
    </location>
</feature>
<feature type="region of interest" description="Disordered" evidence="3">
    <location>
        <begin position="418"/>
        <end position="465"/>
    </location>
</feature>
<keyword evidence="2" id="KW-0378">Hydrolase</keyword>
<organism evidence="5 6">
    <name type="scientific">Karstenula rhodostoma CBS 690.94</name>
    <dbReference type="NCBI Taxonomy" id="1392251"/>
    <lineage>
        <taxon>Eukaryota</taxon>
        <taxon>Fungi</taxon>
        <taxon>Dikarya</taxon>
        <taxon>Ascomycota</taxon>
        <taxon>Pezizomycotina</taxon>
        <taxon>Dothideomycetes</taxon>
        <taxon>Pleosporomycetidae</taxon>
        <taxon>Pleosporales</taxon>
        <taxon>Massarineae</taxon>
        <taxon>Didymosphaeriaceae</taxon>
        <taxon>Karstenula</taxon>
    </lineage>
</organism>
<evidence type="ECO:0000259" key="4">
    <source>
        <dbReference type="PROSITE" id="PS50967"/>
    </source>
</evidence>
<feature type="compositionally biased region" description="Basic and acidic residues" evidence="3">
    <location>
        <begin position="296"/>
        <end position="312"/>
    </location>
</feature>
<dbReference type="GO" id="GO:0003676">
    <property type="term" value="F:nucleic acid binding"/>
    <property type="evidence" value="ECO:0007669"/>
    <property type="project" value="InterPro"/>
</dbReference>
<dbReference type="EMBL" id="MU001495">
    <property type="protein sequence ID" value="KAF2448649.1"/>
    <property type="molecule type" value="Genomic_DNA"/>
</dbReference>
<dbReference type="OrthoDB" id="1920326at2759"/>
<comment type="caution">
    <text evidence="5">The sequence shown here is derived from an EMBL/GenBank/DDBJ whole genome shotgun (WGS) entry which is preliminary data.</text>
</comment>
<dbReference type="InterPro" id="IPR010997">
    <property type="entry name" value="HRDC-like_sf"/>
</dbReference>
<feature type="compositionally biased region" description="Low complexity" evidence="3">
    <location>
        <begin position="433"/>
        <end position="445"/>
    </location>
</feature>
<feature type="compositionally biased region" description="Polar residues" evidence="3">
    <location>
        <begin position="446"/>
        <end position="455"/>
    </location>
</feature>
<dbReference type="Gene3D" id="3.30.420.10">
    <property type="entry name" value="Ribonuclease H-like superfamily/Ribonuclease H"/>
    <property type="match status" value="1"/>
</dbReference>
<dbReference type="SMART" id="SM00341">
    <property type="entry name" value="HRDC"/>
    <property type="match status" value="1"/>
</dbReference>
<dbReference type="Gene3D" id="1.10.150.80">
    <property type="entry name" value="HRDC domain"/>
    <property type="match status" value="1"/>
</dbReference>
<dbReference type="GO" id="GO:0005737">
    <property type="term" value="C:cytoplasm"/>
    <property type="evidence" value="ECO:0007669"/>
    <property type="project" value="TreeGrafter"/>
</dbReference>
<dbReference type="AlphaFoldDB" id="A0A9P4PTH4"/>
<dbReference type="InterPro" id="IPR036397">
    <property type="entry name" value="RNaseH_sf"/>
</dbReference>
<dbReference type="CDD" id="cd06141">
    <property type="entry name" value="WRN_exo"/>
    <property type="match status" value="1"/>
</dbReference>
<dbReference type="PROSITE" id="PS50967">
    <property type="entry name" value="HRDC"/>
    <property type="match status" value="1"/>
</dbReference>
<dbReference type="GO" id="GO:0000166">
    <property type="term" value="F:nucleotide binding"/>
    <property type="evidence" value="ECO:0007669"/>
    <property type="project" value="InterPro"/>
</dbReference>
<feature type="region of interest" description="Disordered" evidence="3">
    <location>
        <begin position="296"/>
        <end position="336"/>
    </location>
</feature>
<dbReference type="InterPro" id="IPR012337">
    <property type="entry name" value="RNaseH-like_sf"/>
</dbReference>
<dbReference type="GO" id="GO:0008408">
    <property type="term" value="F:3'-5' exonuclease activity"/>
    <property type="evidence" value="ECO:0007669"/>
    <property type="project" value="InterPro"/>
</dbReference>
<evidence type="ECO:0000256" key="2">
    <source>
        <dbReference type="ARBA" id="ARBA00022801"/>
    </source>
</evidence>
<dbReference type="PANTHER" id="PTHR13620">
    <property type="entry name" value="3-5 EXONUCLEASE"/>
    <property type="match status" value="1"/>
</dbReference>
<dbReference type="Pfam" id="PF00570">
    <property type="entry name" value="HRDC"/>
    <property type="match status" value="1"/>
</dbReference>
<dbReference type="InterPro" id="IPR051132">
    <property type="entry name" value="3-5_Exonuclease_domain"/>
</dbReference>
<dbReference type="SUPFAM" id="SSF47819">
    <property type="entry name" value="HRDC-like"/>
    <property type="match status" value="1"/>
</dbReference>
<proteinExistence type="predicted"/>
<dbReference type="GO" id="GO:0006139">
    <property type="term" value="P:nucleobase-containing compound metabolic process"/>
    <property type="evidence" value="ECO:0007669"/>
    <property type="project" value="InterPro"/>
</dbReference>
<evidence type="ECO:0000256" key="3">
    <source>
        <dbReference type="SAM" id="MobiDB-lite"/>
    </source>
</evidence>
<dbReference type="InterPro" id="IPR002562">
    <property type="entry name" value="3'-5'_exonuclease_dom"/>
</dbReference>
<sequence length="703" mass="76315">MTVEPVAATDDAGSEVEGDVLWPLAYRLQTLQQPAFVRWWSYRLYQNSEGARVQVLYSNNKARSEELAQKFLEEPVVGFDMEWPCFPGQNPPLQKRIGLIQIASEDKIALIHIGLHAGKTADEVIAPSLRKLIESPKIAKTGVGILGADFARLRRFFGLNPQGAFELSHLDRLVRFAYIPHLLNTRLVSLANLVENHLGLPLAKGPVRTSNWSRPLNDEQKQYAASDAYAGFMLFHCMNAKRLALTPVPSLPIFAEQYPRKAKGGEGLASITTLMLHPVEEGGSIVAANEFFGNQKDDANSDEKAHEEKDKTITPTAEGSKNTTKKTAPKTTQAPLNHAAQNLYDQLAERRKALAQANEVPLYVIANNSVLCGLAQTSPQNDEDLLKVKGIGKVSVAKYGPDWLDVIARHLAIHGDEQPIAGPSAAPAESQETMPRTPTRNTMRRSQNTQTSPDSSPGFGSPIHRTPVLHTGLSFTLAETTLDRGDSPSGSLQYPVLPRPSFHQQYKDVDFIDMTGDKPHDHALAGGAGPTATVDALLGVSSGATSEEGAARRSAQSPSSSEESLVFITPPSRSASHLKRKRTETRPCTATPSRALTQVVPPNLASNVAPTPARVSTQVPLLSPGSRIFRNKLVAFSKLVTRKLNAVSSTAPIVSEATLDLIVTISPRTAEELNSIAGIEPFVRACRATEMDLLRNIIKFAPP</sequence>
<dbReference type="Proteomes" id="UP000799764">
    <property type="component" value="Unassembled WGS sequence"/>
</dbReference>
<name>A0A9P4PTH4_9PLEO</name>
<accession>A0A9P4PTH4</accession>